<name>A0AAV2SIH1_MEGNR</name>
<protein>
    <recommendedName>
        <fullName evidence="7">E2F/DP family winged-helix DNA-binding domain-containing protein</fullName>
    </recommendedName>
</protein>
<dbReference type="GO" id="GO:0000978">
    <property type="term" value="F:RNA polymerase II cis-regulatory region sequence-specific DNA binding"/>
    <property type="evidence" value="ECO:0007669"/>
    <property type="project" value="InterPro"/>
</dbReference>
<dbReference type="InterPro" id="IPR036390">
    <property type="entry name" value="WH_DNA-bd_sf"/>
</dbReference>
<dbReference type="Gene3D" id="1.10.10.10">
    <property type="entry name" value="Winged helix-like DNA-binding domain superfamily/Winged helix DNA-binding domain"/>
    <property type="match status" value="2"/>
</dbReference>
<gene>
    <name evidence="8" type="ORF">MNOR_LOCUS36539</name>
</gene>
<keyword evidence="4 5" id="KW-0804">Transcription</keyword>
<sequence>MEYLTTAANALLGSDHTDLELCIPLTPKKGSRPVFAELTKTVNISLDKYHNSPLQALFTAPTINTPKTKASPGFSVLTPGSKKFNGINVKFHASPSPTTVGGCLTPKNNGASPRVVSGIKSDSSWRSPFTPMTNLKLLTRVASMEESLSSKKVLFRADNVANQENEKPVSIPEKNSNNVFTTTHTSSSISNLRRHRSENGSTRGGRSRDVVRGGSTLRKHPTGLEYPTPSSPGNLVIDKIGYIPSVDESSPVIKPTEGSRKDKSLGLLSEKFLEQFPLQVSFIETPRRLVIDEVAVALGTERRRVYDIINVLESLSIASRVQKNMYQWMGSLHLEETLGRLKALAIKMDIGSQLSGNDGGDKLDNRREKSLGILCQKFLMLLLVSPEPHIISMDSAVKMLLVGNETGDDGDKLRTRG</sequence>
<reference evidence="8 9" key="1">
    <citation type="submission" date="2024-05" db="EMBL/GenBank/DDBJ databases">
        <authorList>
            <person name="Wallberg A."/>
        </authorList>
    </citation>
    <scope>NUCLEOTIDE SEQUENCE [LARGE SCALE GENOMIC DNA]</scope>
</reference>
<feature type="region of interest" description="Disordered" evidence="6">
    <location>
        <begin position="164"/>
        <end position="232"/>
    </location>
</feature>
<comment type="subcellular location">
    <subcellularLocation>
        <location evidence="5">Nucleus</location>
    </subcellularLocation>
</comment>
<dbReference type="Pfam" id="PF02319">
    <property type="entry name" value="WHD_E2F_TDP"/>
    <property type="match status" value="1"/>
</dbReference>
<feature type="domain" description="E2F/DP family winged-helix DNA-binding" evidence="7">
    <location>
        <begin position="260"/>
        <end position="330"/>
    </location>
</feature>
<keyword evidence="2 5" id="KW-0805">Transcription regulation</keyword>
<dbReference type="InterPro" id="IPR036388">
    <property type="entry name" value="WH-like_DNA-bd_sf"/>
</dbReference>
<evidence type="ECO:0000313" key="8">
    <source>
        <dbReference type="EMBL" id="CAL4190947.1"/>
    </source>
</evidence>
<accession>A0AAV2SIH1</accession>
<feature type="domain" description="E2F/DP family winged-helix DNA-binding" evidence="7">
    <location>
        <begin position="366"/>
        <end position="417"/>
    </location>
</feature>
<keyword evidence="9" id="KW-1185">Reference proteome</keyword>
<comment type="similarity">
    <text evidence="1 5">Belongs to the E2F/DP family.</text>
</comment>
<feature type="compositionally biased region" description="Polar residues" evidence="6">
    <location>
        <begin position="173"/>
        <end position="191"/>
    </location>
</feature>
<evidence type="ECO:0000256" key="6">
    <source>
        <dbReference type="SAM" id="MobiDB-lite"/>
    </source>
</evidence>
<evidence type="ECO:0000313" key="9">
    <source>
        <dbReference type="Proteomes" id="UP001497623"/>
    </source>
</evidence>
<evidence type="ECO:0000256" key="1">
    <source>
        <dbReference type="ARBA" id="ARBA00010940"/>
    </source>
</evidence>
<dbReference type="GO" id="GO:0000981">
    <property type="term" value="F:DNA-binding transcription factor activity, RNA polymerase II-specific"/>
    <property type="evidence" value="ECO:0007669"/>
    <property type="project" value="TreeGrafter"/>
</dbReference>
<organism evidence="8 9">
    <name type="scientific">Meganyctiphanes norvegica</name>
    <name type="common">Northern krill</name>
    <name type="synonym">Thysanopoda norvegica</name>
    <dbReference type="NCBI Taxonomy" id="48144"/>
    <lineage>
        <taxon>Eukaryota</taxon>
        <taxon>Metazoa</taxon>
        <taxon>Ecdysozoa</taxon>
        <taxon>Arthropoda</taxon>
        <taxon>Crustacea</taxon>
        <taxon>Multicrustacea</taxon>
        <taxon>Malacostraca</taxon>
        <taxon>Eumalacostraca</taxon>
        <taxon>Eucarida</taxon>
        <taxon>Euphausiacea</taxon>
        <taxon>Euphausiidae</taxon>
        <taxon>Meganyctiphanes</taxon>
    </lineage>
</organism>
<dbReference type="SUPFAM" id="SSF46785">
    <property type="entry name" value="Winged helix' DNA-binding domain"/>
    <property type="match status" value="1"/>
</dbReference>
<evidence type="ECO:0000256" key="4">
    <source>
        <dbReference type="ARBA" id="ARBA00023163"/>
    </source>
</evidence>
<evidence type="ECO:0000256" key="5">
    <source>
        <dbReference type="RuleBase" id="RU003796"/>
    </source>
</evidence>
<dbReference type="PANTHER" id="PTHR12081:SF7">
    <property type="entry name" value="TRANSCRIPTION FACTOR EFL-3"/>
    <property type="match status" value="1"/>
</dbReference>
<dbReference type="InterPro" id="IPR003316">
    <property type="entry name" value="E2F_WHTH_DNA-bd_dom"/>
</dbReference>
<dbReference type="InterPro" id="IPR015633">
    <property type="entry name" value="E2F"/>
</dbReference>
<evidence type="ECO:0000256" key="2">
    <source>
        <dbReference type="ARBA" id="ARBA00023015"/>
    </source>
</evidence>
<comment type="caution">
    <text evidence="8">The sequence shown here is derived from an EMBL/GenBank/DDBJ whole genome shotgun (WGS) entry which is preliminary data.</text>
</comment>
<evidence type="ECO:0000259" key="7">
    <source>
        <dbReference type="SMART" id="SM01372"/>
    </source>
</evidence>
<keyword evidence="3 5" id="KW-0238">DNA-binding</keyword>
<evidence type="ECO:0000256" key="3">
    <source>
        <dbReference type="ARBA" id="ARBA00023125"/>
    </source>
</evidence>
<dbReference type="EMBL" id="CAXKWB010067415">
    <property type="protein sequence ID" value="CAL4190947.1"/>
    <property type="molecule type" value="Genomic_DNA"/>
</dbReference>
<keyword evidence="5" id="KW-0539">Nucleus</keyword>
<dbReference type="Proteomes" id="UP001497623">
    <property type="component" value="Unassembled WGS sequence"/>
</dbReference>
<dbReference type="PANTHER" id="PTHR12081">
    <property type="entry name" value="TRANSCRIPTION FACTOR E2F"/>
    <property type="match status" value="1"/>
</dbReference>
<dbReference type="AlphaFoldDB" id="A0AAV2SIH1"/>
<dbReference type="GO" id="GO:0090575">
    <property type="term" value="C:RNA polymerase II transcription regulator complex"/>
    <property type="evidence" value="ECO:0007669"/>
    <property type="project" value="TreeGrafter"/>
</dbReference>
<proteinExistence type="inferred from homology"/>
<dbReference type="SMART" id="SM01372">
    <property type="entry name" value="E2F_TDP"/>
    <property type="match status" value="2"/>
</dbReference>